<protein>
    <submittedName>
        <fullName evidence="1">Uncharacterized protein</fullName>
    </submittedName>
</protein>
<dbReference type="Proteomes" id="UP000008021">
    <property type="component" value="Chromosome 4"/>
</dbReference>
<dbReference type="AlphaFoldDB" id="A0A0E0DGI0"/>
<proteinExistence type="predicted"/>
<dbReference type="HOGENOM" id="CLU_1985142_0_0_1"/>
<sequence length="126" mass="13454">MGLSSVGLVVQPVVAQHSTHRQLPASAIVLPSFLRDSAARFSPVSALGPSPPGSRCATRRAARISVVRERGETTEKALQWRRVFMLHLSAAGKKKKMLQWRPCSVSPGIPGIFIASDTASMSSTCA</sequence>
<accession>A0A0E0DGI0</accession>
<evidence type="ECO:0000313" key="2">
    <source>
        <dbReference type="Proteomes" id="UP000008021"/>
    </source>
</evidence>
<dbReference type="EnsemblPlants" id="OMERI04G16510.1">
    <property type="protein sequence ID" value="OMERI04G16510.1"/>
    <property type="gene ID" value="OMERI04G16510"/>
</dbReference>
<name>A0A0E0DGI0_9ORYZ</name>
<organism evidence="1">
    <name type="scientific">Oryza meridionalis</name>
    <dbReference type="NCBI Taxonomy" id="40149"/>
    <lineage>
        <taxon>Eukaryota</taxon>
        <taxon>Viridiplantae</taxon>
        <taxon>Streptophyta</taxon>
        <taxon>Embryophyta</taxon>
        <taxon>Tracheophyta</taxon>
        <taxon>Spermatophyta</taxon>
        <taxon>Magnoliopsida</taxon>
        <taxon>Liliopsida</taxon>
        <taxon>Poales</taxon>
        <taxon>Poaceae</taxon>
        <taxon>BOP clade</taxon>
        <taxon>Oryzoideae</taxon>
        <taxon>Oryzeae</taxon>
        <taxon>Oryzinae</taxon>
        <taxon>Oryza</taxon>
    </lineage>
</organism>
<reference evidence="1" key="1">
    <citation type="submission" date="2015-04" db="UniProtKB">
        <authorList>
            <consortium name="EnsemblPlants"/>
        </authorList>
    </citation>
    <scope>IDENTIFICATION</scope>
</reference>
<dbReference type="Gramene" id="OMERI04G16510.1">
    <property type="protein sequence ID" value="OMERI04G16510.1"/>
    <property type="gene ID" value="OMERI04G16510"/>
</dbReference>
<evidence type="ECO:0000313" key="1">
    <source>
        <dbReference type="EnsemblPlants" id="OMERI04G16510.1"/>
    </source>
</evidence>
<reference evidence="1" key="2">
    <citation type="submission" date="2018-05" db="EMBL/GenBank/DDBJ databases">
        <title>OmerRS3 (Oryza meridionalis Reference Sequence Version 3).</title>
        <authorList>
            <person name="Zhang J."/>
            <person name="Kudrna D."/>
            <person name="Lee S."/>
            <person name="Talag J."/>
            <person name="Welchert J."/>
            <person name="Wing R.A."/>
        </authorList>
    </citation>
    <scope>NUCLEOTIDE SEQUENCE [LARGE SCALE GENOMIC DNA]</scope>
    <source>
        <strain evidence="1">cv. OR44</strain>
    </source>
</reference>
<keyword evidence="2" id="KW-1185">Reference proteome</keyword>